<dbReference type="Proteomes" id="UP000015105">
    <property type="component" value="Chromosome 6D"/>
</dbReference>
<sequence length="208" mass="23196">SPQPWPRHCSKAQIISGFLPYILQFYPGADRGAMLRLGLHPCPHFSPPQPHPTLPRRLAASPLPRPPFPSAFTALQARNPPLQAAVSGAASGEERRGVDEGEEGADLHEALTKTRRLVECAMFASVAGLAYFLSNSLAIENYFSCFFPLPIVISSLRWGLEAGRKTMVKSDQMVHLAYIALMHFYLWHCLIRWLLFYCSSHCLALSKH</sequence>
<protein>
    <submittedName>
        <fullName evidence="3">Uncharacterized protein</fullName>
    </submittedName>
</protein>
<reference evidence="4" key="1">
    <citation type="journal article" date="2014" name="Science">
        <title>Ancient hybridizations among the ancestral genomes of bread wheat.</title>
        <authorList>
            <consortium name="International Wheat Genome Sequencing Consortium,"/>
            <person name="Marcussen T."/>
            <person name="Sandve S.R."/>
            <person name="Heier L."/>
            <person name="Spannagl M."/>
            <person name="Pfeifer M."/>
            <person name="Jakobsen K.S."/>
            <person name="Wulff B.B."/>
            <person name="Steuernagel B."/>
            <person name="Mayer K.F."/>
            <person name="Olsen O.A."/>
        </authorList>
    </citation>
    <scope>NUCLEOTIDE SEQUENCE [LARGE SCALE GENOMIC DNA]</scope>
    <source>
        <strain evidence="4">cv. AL8/78</strain>
    </source>
</reference>
<dbReference type="PANTHER" id="PTHR37185">
    <property type="entry name" value="MEMBRANE PROTEIN"/>
    <property type="match status" value="1"/>
</dbReference>
<proteinExistence type="predicted"/>
<keyword evidence="2" id="KW-0812">Transmembrane</keyword>
<evidence type="ECO:0000313" key="3">
    <source>
        <dbReference type="EnsemblPlants" id="AET6Gv20349400.4"/>
    </source>
</evidence>
<evidence type="ECO:0000256" key="2">
    <source>
        <dbReference type="SAM" id="Phobius"/>
    </source>
</evidence>
<reference evidence="3" key="4">
    <citation type="submission" date="2019-03" db="UniProtKB">
        <authorList>
            <consortium name="EnsemblPlants"/>
        </authorList>
    </citation>
    <scope>IDENTIFICATION</scope>
</reference>
<reference evidence="3" key="3">
    <citation type="journal article" date="2017" name="Nature">
        <title>Genome sequence of the progenitor of the wheat D genome Aegilops tauschii.</title>
        <authorList>
            <person name="Luo M.C."/>
            <person name="Gu Y.Q."/>
            <person name="Puiu D."/>
            <person name="Wang H."/>
            <person name="Twardziok S.O."/>
            <person name="Deal K.R."/>
            <person name="Huo N."/>
            <person name="Zhu T."/>
            <person name="Wang L."/>
            <person name="Wang Y."/>
            <person name="McGuire P.E."/>
            <person name="Liu S."/>
            <person name="Long H."/>
            <person name="Ramasamy R.K."/>
            <person name="Rodriguez J.C."/>
            <person name="Van S.L."/>
            <person name="Yuan L."/>
            <person name="Wang Z."/>
            <person name="Xia Z."/>
            <person name="Xiao L."/>
            <person name="Anderson O.D."/>
            <person name="Ouyang S."/>
            <person name="Liang Y."/>
            <person name="Zimin A.V."/>
            <person name="Pertea G."/>
            <person name="Qi P."/>
            <person name="Bennetzen J.L."/>
            <person name="Dai X."/>
            <person name="Dawson M.W."/>
            <person name="Muller H.G."/>
            <person name="Kugler K."/>
            <person name="Rivarola-Duarte L."/>
            <person name="Spannagl M."/>
            <person name="Mayer K.F.X."/>
            <person name="Lu F.H."/>
            <person name="Bevan M.W."/>
            <person name="Leroy P."/>
            <person name="Li P."/>
            <person name="You F.M."/>
            <person name="Sun Q."/>
            <person name="Liu Z."/>
            <person name="Lyons E."/>
            <person name="Wicker T."/>
            <person name="Salzberg S.L."/>
            <person name="Devos K.M."/>
            <person name="Dvorak J."/>
        </authorList>
    </citation>
    <scope>NUCLEOTIDE SEQUENCE [LARGE SCALE GENOMIC DNA]</scope>
    <source>
        <strain evidence="3">cv. AL8/78</strain>
    </source>
</reference>
<keyword evidence="2" id="KW-1133">Transmembrane helix</keyword>
<reference evidence="4" key="2">
    <citation type="journal article" date="2017" name="Nat. Plants">
        <title>The Aegilops tauschii genome reveals multiple impacts of transposons.</title>
        <authorList>
            <person name="Zhao G."/>
            <person name="Zou C."/>
            <person name="Li K."/>
            <person name="Wang K."/>
            <person name="Li T."/>
            <person name="Gao L."/>
            <person name="Zhang X."/>
            <person name="Wang H."/>
            <person name="Yang Z."/>
            <person name="Liu X."/>
            <person name="Jiang W."/>
            <person name="Mao L."/>
            <person name="Kong X."/>
            <person name="Jiao Y."/>
            <person name="Jia J."/>
        </authorList>
    </citation>
    <scope>NUCLEOTIDE SEQUENCE [LARGE SCALE GENOMIC DNA]</scope>
    <source>
        <strain evidence="4">cv. AL8/78</strain>
    </source>
</reference>
<keyword evidence="4" id="KW-1185">Reference proteome</keyword>
<organism evidence="3 4">
    <name type="scientific">Aegilops tauschii subsp. strangulata</name>
    <name type="common">Goatgrass</name>
    <dbReference type="NCBI Taxonomy" id="200361"/>
    <lineage>
        <taxon>Eukaryota</taxon>
        <taxon>Viridiplantae</taxon>
        <taxon>Streptophyta</taxon>
        <taxon>Embryophyta</taxon>
        <taxon>Tracheophyta</taxon>
        <taxon>Spermatophyta</taxon>
        <taxon>Magnoliopsida</taxon>
        <taxon>Liliopsida</taxon>
        <taxon>Poales</taxon>
        <taxon>Poaceae</taxon>
        <taxon>BOP clade</taxon>
        <taxon>Pooideae</taxon>
        <taxon>Triticodae</taxon>
        <taxon>Triticeae</taxon>
        <taxon>Triticinae</taxon>
        <taxon>Aegilops</taxon>
    </lineage>
</organism>
<name>A0A453NEG9_AEGTS</name>
<feature type="compositionally biased region" description="Basic and acidic residues" evidence="1">
    <location>
        <begin position="92"/>
        <end position="104"/>
    </location>
</feature>
<reference evidence="3" key="5">
    <citation type="journal article" date="2021" name="G3 (Bethesda)">
        <title>Aegilops tauschii genome assembly Aet v5.0 features greater sequence contiguity and improved annotation.</title>
        <authorList>
            <person name="Wang L."/>
            <person name="Zhu T."/>
            <person name="Rodriguez J.C."/>
            <person name="Deal K.R."/>
            <person name="Dubcovsky J."/>
            <person name="McGuire P.E."/>
            <person name="Lux T."/>
            <person name="Spannagl M."/>
            <person name="Mayer K.F.X."/>
            <person name="Baldrich P."/>
            <person name="Meyers B.C."/>
            <person name="Huo N."/>
            <person name="Gu Y.Q."/>
            <person name="Zhou H."/>
            <person name="Devos K.M."/>
            <person name="Bennetzen J.L."/>
            <person name="Unver T."/>
            <person name="Budak H."/>
            <person name="Gulick P.J."/>
            <person name="Galiba G."/>
            <person name="Kalapos B."/>
            <person name="Nelson D.R."/>
            <person name="Li P."/>
            <person name="You F.M."/>
            <person name="Luo M.C."/>
            <person name="Dvorak J."/>
        </authorList>
    </citation>
    <scope>NUCLEOTIDE SEQUENCE [LARGE SCALE GENOMIC DNA]</scope>
    <source>
        <strain evidence="3">cv. AL8/78</strain>
    </source>
</reference>
<evidence type="ECO:0000256" key="1">
    <source>
        <dbReference type="SAM" id="MobiDB-lite"/>
    </source>
</evidence>
<feature type="transmembrane region" description="Helical" evidence="2">
    <location>
        <begin position="172"/>
        <end position="195"/>
    </location>
</feature>
<feature type="region of interest" description="Disordered" evidence="1">
    <location>
        <begin position="84"/>
        <end position="104"/>
    </location>
</feature>
<keyword evidence="2" id="KW-0472">Membrane</keyword>
<dbReference type="Gramene" id="AET6Gv20349400.4">
    <property type="protein sequence ID" value="AET6Gv20349400.4"/>
    <property type="gene ID" value="AET6Gv20349400"/>
</dbReference>
<dbReference type="EnsemblPlants" id="AET6Gv20349400.4">
    <property type="protein sequence ID" value="AET6Gv20349400.4"/>
    <property type="gene ID" value="AET6Gv20349400"/>
</dbReference>
<feature type="transmembrane region" description="Helical" evidence="2">
    <location>
        <begin position="117"/>
        <end position="133"/>
    </location>
</feature>
<evidence type="ECO:0000313" key="4">
    <source>
        <dbReference type="Proteomes" id="UP000015105"/>
    </source>
</evidence>
<dbReference type="AlphaFoldDB" id="A0A453NEG9"/>
<accession>A0A453NEG9</accession>
<dbReference type="PANTHER" id="PTHR37185:SF4">
    <property type="entry name" value="DUF2232 DOMAIN-CONTAINING PROTEIN"/>
    <property type="match status" value="1"/>
</dbReference>